<evidence type="ECO:0000313" key="2">
    <source>
        <dbReference type="EMBL" id="MPL70839.1"/>
    </source>
</evidence>
<keyword evidence="1" id="KW-0812">Transmembrane</keyword>
<dbReference type="AlphaFoldDB" id="A0A644TW28"/>
<dbReference type="InterPro" id="IPR017853">
    <property type="entry name" value="GH"/>
</dbReference>
<feature type="transmembrane region" description="Helical" evidence="1">
    <location>
        <begin position="12"/>
        <end position="37"/>
    </location>
</feature>
<keyword evidence="1" id="KW-0472">Membrane</keyword>
<evidence type="ECO:0000256" key="1">
    <source>
        <dbReference type="SAM" id="Phobius"/>
    </source>
</evidence>
<gene>
    <name evidence="2" type="ORF">SDC9_16601</name>
</gene>
<dbReference type="Gene3D" id="3.20.20.80">
    <property type="entry name" value="Glycosidases"/>
    <property type="match status" value="1"/>
</dbReference>
<accession>A0A644TW28</accession>
<reference evidence="2" key="1">
    <citation type="submission" date="2019-08" db="EMBL/GenBank/DDBJ databases">
        <authorList>
            <person name="Kucharzyk K."/>
            <person name="Murdoch R.W."/>
            <person name="Higgins S."/>
            <person name="Loffler F."/>
        </authorList>
    </citation>
    <scope>NUCLEOTIDE SEQUENCE</scope>
</reference>
<keyword evidence="1" id="KW-1133">Transmembrane helix</keyword>
<proteinExistence type="predicted"/>
<dbReference type="SUPFAM" id="SSF51445">
    <property type="entry name" value="(Trans)glycosidases"/>
    <property type="match status" value="1"/>
</dbReference>
<protein>
    <submittedName>
        <fullName evidence="2">Uncharacterized protein</fullName>
    </submittedName>
</protein>
<name>A0A644TW28_9ZZZZ</name>
<organism evidence="2">
    <name type="scientific">bioreactor metagenome</name>
    <dbReference type="NCBI Taxonomy" id="1076179"/>
    <lineage>
        <taxon>unclassified sequences</taxon>
        <taxon>metagenomes</taxon>
        <taxon>ecological metagenomes</taxon>
    </lineage>
</organism>
<sequence>MKAKTVRRRSALGILYFLMIAVTAAFVSIFFLPGLVWRLSAFRQLEVWAVDKTVPYPDYREHAGLFWILKYEKIAKSGSKQLYNEKSDYFGFYPYGKDEWRGMPLPASGTRPDLIYITDTYGVYKDDYMQRRLTGEWSPKLYGGLSAEDINTIRKNLGEGNTFIAEFNTAASPTNQFDRDTLGRLLGVEWSGWIGRYFVDLSVGNEVPAWVIESYETQHKKPWNFFGRGYVIFSDRDEIEVLSLGKDVGMGGMSFSFKDKWKDEFKLKKPVSYRYWFEWTNPRPGTDVVAEFEFDLSAEGRAKFEALGLPVRFPAVYLSENTQYTGWYFAGDFAEINKPATPFRLKGIGWVKRVLADDSVDNNDFFFWKAYVPLMQKILKDAAAAKTQRAAAQAGVGEPEFRVKTFGKGFQMKDKAGLWRDFFVRGVNMGLAEPGKYFTQFPRDLNTYLRWFDAIADMNANTVRVYTLPPPELYQALYLHNIQKPDKTLYLLQELWPEEHPENGDYLAREYRESFLKEIDYGIDAIYGRANVPERKGRAWGIYTVDVSPWLLGWLVGRELESEEVLATDARNKGTTYTGRYVSAGPKASPTEAWLAESLDEVASIEAARYGKLHPVAIVSWPTLDPREHDSEWDPTTGKKNKGNDRASVAIDHFEISAEMKAGLFGAYHIYPNYPDFINNEVAYGSYMDEKGLLRYGGYLKEFMESHRRYPALVAEFGMANGAGIAHFAPDGLHHGGIDEATAGEEILRMLAAIEREGYAGGVVFEWMDEWVKKTWTTETLMIPYDRHVLWHNVVDPEQNYGLMANEVIKPEAPGAVVAGNGAIKSIEIKADASYLHLDIEVAETVDFSKRELLVALDTLNRNSGQTRWPVGGLVFGSGMEFLVRISAPDKADLLVIPSYNAASSRYATQVYSDGRFERMSMLVNGAVTTRDGRKIPEKRFDASALPKGDFDEAGELWNIDGTFIRLRLPWTLINVSDPSSGMVLQDERTGYLGTDRDTLRITKTDGFLVEALLWDAKAAAVQGKLTMFREKPFSWKGWEEAPPYRERFKKSYYILQYAWAQDGEREKIFKKLP</sequence>
<comment type="caution">
    <text evidence="2">The sequence shown here is derived from an EMBL/GenBank/DDBJ whole genome shotgun (WGS) entry which is preliminary data.</text>
</comment>
<dbReference type="EMBL" id="VSSQ01000055">
    <property type="protein sequence ID" value="MPL70839.1"/>
    <property type="molecule type" value="Genomic_DNA"/>
</dbReference>